<reference evidence="1 2" key="1">
    <citation type="submission" date="2024-01" db="EMBL/GenBank/DDBJ databases">
        <title>The complete chloroplast genome sequence of Lithospermum erythrorhizon: insights into the phylogenetic relationship among Boraginaceae species and the maternal lineages of purple gromwells.</title>
        <authorList>
            <person name="Okada T."/>
            <person name="Watanabe K."/>
        </authorList>
    </citation>
    <scope>NUCLEOTIDE SEQUENCE [LARGE SCALE GENOMIC DNA]</scope>
</reference>
<name>A0AAV3RMR1_LITER</name>
<dbReference type="Proteomes" id="UP001454036">
    <property type="component" value="Unassembled WGS sequence"/>
</dbReference>
<keyword evidence="2" id="KW-1185">Reference proteome</keyword>
<protein>
    <submittedName>
        <fullName evidence="1">Uncharacterized protein</fullName>
    </submittedName>
</protein>
<sequence>MTVGLLKVGYPVNIDVKSPHFVNKVIEESGDKGVDLILDSDVSSLNNLDALKVGGTVVTTRPRWAS</sequence>
<proteinExistence type="predicted"/>
<gene>
    <name evidence="1" type="ORF">LIER_42269</name>
</gene>
<accession>A0AAV3RMR1</accession>
<dbReference type="EMBL" id="BAABME010028643">
    <property type="protein sequence ID" value="GAA0180886.1"/>
    <property type="molecule type" value="Genomic_DNA"/>
</dbReference>
<evidence type="ECO:0000313" key="2">
    <source>
        <dbReference type="Proteomes" id="UP001454036"/>
    </source>
</evidence>
<dbReference type="AlphaFoldDB" id="A0AAV3RMR1"/>
<comment type="caution">
    <text evidence="1">The sequence shown here is derived from an EMBL/GenBank/DDBJ whole genome shotgun (WGS) entry which is preliminary data.</text>
</comment>
<organism evidence="1 2">
    <name type="scientific">Lithospermum erythrorhizon</name>
    <name type="common">Purple gromwell</name>
    <name type="synonym">Lithospermum officinale var. erythrorhizon</name>
    <dbReference type="NCBI Taxonomy" id="34254"/>
    <lineage>
        <taxon>Eukaryota</taxon>
        <taxon>Viridiplantae</taxon>
        <taxon>Streptophyta</taxon>
        <taxon>Embryophyta</taxon>
        <taxon>Tracheophyta</taxon>
        <taxon>Spermatophyta</taxon>
        <taxon>Magnoliopsida</taxon>
        <taxon>eudicotyledons</taxon>
        <taxon>Gunneridae</taxon>
        <taxon>Pentapetalae</taxon>
        <taxon>asterids</taxon>
        <taxon>lamiids</taxon>
        <taxon>Boraginales</taxon>
        <taxon>Boraginaceae</taxon>
        <taxon>Boraginoideae</taxon>
        <taxon>Lithospermeae</taxon>
        <taxon>Lithospermum</taxon>
    </lineage>
</organism>
<evidence type="ECO:0000313" key="1">
    <source>
        <dbReference type="EMBL" id="GAA0180886.1"/>
    </source>
</evidence>